<dbReference type="InterPro" id="IPR051088">
    <property type="entry name" value="PTS_Sugar-EIIC/EIIB"/>
</dbReference>
<dbReference type="AlphaFoldDB" id="E1NVA1"/>
<reference evidence="10 11" key="1">
    <citation type="submission" date="2010-09" db="EMBL/GenBank/DDBJ databases">
        <authorList>
            <person name="Durkin A.S."/>
            <person name="Madupu R."/>
            <person name="Torralba M."/>
            <person name="Gillis M."/>
            <person name="Methe B."/>
            <person name="Sutton G."/>
            <person name="Nelson K.E."/>
        </authorList>
    </citation>
    <scope>NUCLEOTIDE SEQUENCE [LARGE SCALE GENOMIC DNA]</scope>
    <source>
        <strain evidence="10 11">LactinV 01V1-a</strain>
    </source>
</reference>
<dbReference type="EMBL" id="AEHQ01000091">
    <property type="protein sequence ID" value="EFO69969.1"/>
    <property type="molecule type" value="Genomic_DNA"/>
</dbReference>
<gene>
    <name evidence="10" type="ORF">HMPREF9211_0755</name>
</gene>
<evidence type="ECO:0000256" key="5">
    <source>
        <dbReference type="ARBA" id="ARBA00022692"/>
    </source>
</evidence>
<protein>
    <submittedName>
        <fullName evidence="10">Putative PTS system lactose-specific EIICB component</fullName>
    </submittedName>
</protein>
<keyword evidence="6 8" id="KW-1133">Transmembrane helix</keyword>
<keyword evidence="7 8" id="KW-0472">Membrane</keyword>
<evidence type="ECO:0000256" key="1">
    <source>
        <dbReference type="ARBA" id="ARBA00004651"/>
    </source>
</evidence>
<dbReference type="GO" id="GO:0008982">
    <property type="term" value="F:protein-N(PI)-phosphohistidine-sugar phosphotransferase activity"/>
    <property type="evidence" value="ECO:0007669"/>
    <property type="project" value="InterPro"/>
</dbReference>
<keyword evidence="4" id="KW-0762">Sugar transport</keyword>
<evidence type="ECO:0000256" key="4">
    <source>
        <dbReference type="ARBA" id="ARBA00022597"/>
    </source>
</evidence>
<dbReference type="GO" id="GO:0009401">
    <property type="term" value="P:phosphoenolpyruvate-dependent sugar phosphotransferase system"/>
    <property type="evidence" value="ECO:0007669"/>
    <property type="project" value="InterPro"/>
</dbReference>
<dbReference type="Proteomes" id="UP000003648">
    <property type="component" value="Unassembled WGS sequence"/>
</dbReference>
<feature type="transmembrane region" description="Helical" evidence="8">
    <location>
        <begin position="70"/>
        <end position="90"/>
    </location>
</feature>
<dbReference type="Pfam" id="PF02378">
    <property type="entry name" value="PTS_EIIC"/>
    <property type="match status" value="1"/>
</dbReference>
<dbReference type="PANTHER" id="PTHR33989">
    <property type="match status" value="1"/>
</dbReference>
<sequence length="178" mass="20123">MNVLISKIEKGKPFFEKVSRNIYLRAIRDGFIASMPVILFSSIFLLIAFVPNIFGIRWSKDVVELLMKPYNYTMGIVAFLVAGTTAKSLTDSINRDMDKTNQVNFISTMLASITGFLILASDSIQGGFSSDFLGTKGLLSAFIAAFIVVNIYKICIKRMLLFECLKKFRLTYHRYLKT</sequence>
<feature type="transmembrane region" description="Helical" evidence="8">
    <location>
        <begin position="132"/>
        <end position="152"/>
    </location>
</feature>
<dbReference type="PANTHER" id="PTHR33989:SF8">
    <property type="entry name" value="PERMEASE IIC COMPONENT"/>
    <property type="match status" value="1"/>
</dbReference>
<feature type="transmembrane region" description="Helical" evidence="8">
    <location>
        <begin position="30"/>
        <end position="50"/>
    </location>
</feature>
<feature type="transmembrane region" description="Helical" evidence="8">
    <location>
        <begin position="102"/>
        <end position="120"/>
    </location>
</feature>
<dbReference type="InterPro" id="IPR003352">
    <property type="entry name" value="PTS_EIIC"/>
</dbReference>
<keyword evidence="2" id="KW-0813">Transport</keyword>
<dbReference type="GO" id="GO:0005886">
    <property type="term" value="C:plasma membrane"/>
    <property type="evidence" value="ECO:0007669"/>
    <property type="project" value="UniProtKB-SubCell"/>
</dbReference>
<organism evidence="10 11">
    <name type="scientific">Lactobacillus iners LactinV 01V1-a</name>
    <dbReference type="NCBI Taxonomy" id="879297"/>
    <lineage>
        <taxon>Bacteria</taxon>
        <taxon>Bacillati</taxon>
        <taxon>Bacillota</taxon>
        <taxon>Bacilli</taxon>
        <taxon>Lactobacillales</taxon>
        <taxon>Lactobacillaceae</taxon>
        <taxon>Lactobacillus</taxon>
    </lineage>
</organism>
<evidence type="ECO:0000259" key="9">
    <source>
        <dbReference type="Pfam" id="PF02378"/>
    </source>
</evidence>
<proteinExistence type="predicted"/>
<comment type="subcellular location">
    <subcellularLocation>
        <location evidence="1">Cell membrane</location>
        <topology evidence="1">Multi-pass membrane protein</topology>
    </subcellularLocation>
</comment>
<evidence type="ECO:0000313" key="10">
    <source>
        <dbReference type="EMBL" id="EFO69969.1"/>
    </source>
</evidence>
<evidence type="ECO:0000256" key="6">
    <source>
        <dbReference type="ARBA" id="ARBA00022989"/>
    </source>
</evidence>
<accession>E1NVA1</accession>
<evidence type="ECO:0000313" key="11">
    <source>
        <dbReference type="Proteomes" id="UP000003648"/>
    </source>
</evidence>
<evidence type="ECO:0000256" key="7">
    <source>
        <dbReference type="ARBA" id="ARBA00023136"/>
    </source>
</evidence>
<keyword evidence="3" id="KW-1003">Cell membrane</keyword>
<comment type="caution">
    <text evidence="10">The sequence shown here is derived from an EMBL/GenBank/DDBJ whole genome shotgun (WGS) entry which is preliminary data.</text>
</comment>
<keyword evidence="5 8" id="KW-0812">Transmembrane</keyword>
<feature type="domain" description="Phosphotransferase system EIIC" evidence="9">
    <location>
        <begin position="28"/>
        <end position="157"/>
    </location>
</feature>
<dbReference type="GO" id="GO:1901264">
    <property type="term" value="P:carbohydrate derivative transport"/>
    <property type="evidence" value="ECO:0007669"/>
    <property type="project" value="TreeGrafter"/>
</dbReference>
<name>E1NVA1_9LACO</name>
<evidence type="ECO:0000256" key="2">
    <source>
        <dbReference type="ARBA" id="ARBA00022448"/>
    </source>
</evidence>
<evidence type="ECO:0000256" key="3">
    <source>
        <dbReference type="ARBA" id="ARBA00022475"/>
    </source>
</evidence>
<evidence type="ECO:0000256" key="8">
    <source>
        <dbReference type="SAM" id="Phobius"/>
    </source>
</evidence>